<keyword evidence="10 19" id="KW-0812">Transmembrane</keyword>
<organism evidence="20 21">
    <name type="scientific">Nocardioides oceani</name>
    <dbReference type="NCBI Taxonomy" id="3058369"/>
    <lineage>
        <taxon>Bacteria</taxon>
        <taxon>Bacillati</taxon>
        <taxon>Actinomycetota</taxon>
        <taxon>Actinomycetes</taxon>
        <taxon>Propionibacteriales</taxon>
        <taxon>Nocardioidaceae</taxon>
        <taxon>Nocardioides</taxon>
    </lineage>
</organism>
<comment type="cofactor">
    <cofactor evidence="1 19">
        <name>Mg(2+)</name>
        <dbReference type="ChEBI" id="CHEBI:18420"/>
    </cofactor>
</comment>
<feature type="transmembrane region" description="Helical" evidence="19">
    <location>
        <begin position="109"/>
        <end position="134"/>
    </location>
</feature>
<keyword evidence="8 19" id="KW-0169">Cobalamin biosynthesis</keyword>
<dbReference type="PANTHER" id="PTHR34148:SF1">
    <property type="entry name" value="ADENOSYLCOBINAMIDE-GDP RIBAZOLETRANSFERASE"/>
    <property type="match status" value="1"/>
</dbReference>
<evidence type="ECO:0000313" key="21">
    <source>
        <dbReference type="Proteomes" id="UP001168620"/>
    </source>
</evidence>
<evidence type="ECO:0000256" key="14">
    <source>
        <dbReference type="ARBA" id="ARBA00025228"/>
    </source>
</evidence>
<dbReference type="EMBL" id="JAUHJQ010000005">
    <property type="protein sequence ID" value="MDN4174039.1"/>
    <property type="molecule type" value="Genomic_DNA"/>
</dbReference>
<feature type="transmembrane region" description="Helical" evidence="19">
    <location>
        <begin position="140"/>
        <end position="158"/>
    </location>
</feature>
<evidence type="ECO:0000256" key="9">
    <source>
        <dbReference type="ARBA" id="ARBA00022679"/>
    </source>
</evidence>
<comment type="similarity">
    <text evidence="4 19">Belongs to the CobS family.</text>
</comment>
<comment type="pathway">
    <text evidence="3 19">Cofactor biosynthesis; adenosylcobalamin biosynthesis; adenosylcobalamin from cob(II)yrinate a,c-diamide: step 7/7.</text>
</comment>
<evidence type="ECO:0000256" key="19">
    <source>
        <dbReference type="HAMAP-Rule" id="MF_00719"/>
    </source>
</evidence>
<comment type="catalytic activity">
    <reaction evidence="18 19">
        <text>alpha-ribazole 5'-phosphate + adenosylcob(III)inamide-GDP = adenosylcob(III)alamin 5'-phosphate + GMP + H(+)</text>
        <dbReference type="Rhea" id="RHEA:23560"/>
        <dbReference type="ChEBI" id="CHEBI:15378"/>
        <dbReference type="ChEBI" id="CHEBI:57918"/>
        <dbReference type="ChEBI" id="CHEBI:58115"/>
        <dbReference type="ChEBI" id="CHEBI:60487"/>
        <dbReference type="ChEBI" id="CHEBI:60493"/>
        <dbReference type="EC" id="2.7.8.26"/>
    </reaction>
</comment>
<keyword evidence="9 19" id="KW-0808">Transferase</keyword>
<protein>
    <recommendedName>
        <fullName evidence="6 19">Adenosylcobinamide-GDP ribazoletransferase</fullName>
        <ecNumber evidence="5 19">2.7.8.26</ecNumber>
    </recommendedName>
    <alternativeName>
        <fullName evidence="16 19">Cobalamin synthase</fullName>
    </alternativeName>
    <alternativeName>
        <fullName evidence="15 19">Cobalamin-5'-phosphate synthase</fullName>
    </alternativeName>
</protein>
<feature type="transmembrane region" description="Helical" evidence="19">
    <location>
        <begin position="229"/>
        <end position="249"/>
    </location>
</feature>
<feature type="transmembrane region" description="Helical" evidence="19">
    <location>
        <begin position="194"/>
        <end position="217"/>
    </location>
</feature>
<keyword evidence="21" id="KW-1185">Reference proteome</keyword>
<evidence type="ECO:0000256" key="4">
    <source>
        <dbReference type="ARBA" id="ARBA00010561"/>
    </source>
</evidence>
<reference evidence="20" key="1">
    <citation type="submission" date="2023-06" db="EMBL/GenBank/DDBJ databases">
        <title>Draft genome sequence of Nocardioides sp. SOB77.</title>
        <authorList>
            <person name="Zhang G."/>
        </authorList>
    </citation>
    <scope>NUCLEOTIDE SEQUENCE</scope>
    <source>
        <strain evidence="20">SOB77</strain>
    </source>
</reference>
<dbReference type="EC" id="2.7.8.26" evidence="5 19"/>
<gene>
    <name evidence="19 20" type="primary">cobS</name>
    <name evidence="20" type="ORF">QWY28_13845</name>
</gene>
<keyword evidence="11 19" id="KW-0460">Magnesium</keyword>
<dbReference type="GO" id="GO:0051073">
    <property type="term" value="F:adenosylcobinamide-GDP ribazoletransferase activity"/>
    <property type="evidence" value="ECO:0007669"/>
    <property type="project" value="UniProtKB-EC"/>
</dbReference>
<evidence type="ECO:0000256" key="1">
    <source>
        <dbReference type="ARBA" id="ARBA00001946"/>
    </source>
</evidence>
<sequence length="250" mass="24675">MGALLDAWRLAVGTLTAVPVSPPRTVDARTAGRAMLLAPLAAAPLGLLVAAVAVLGRELGLTALVTAVLAVAGLAAGSRALHLDGLSDTADGLTASYDRRRSLEVMKSGTAGPAGVTAVVLVLLLQVAALTSVLREDRGWLVAGVLVCLSRCALALACTRGVPGARPDGLGATYVGSVGPLATAALWLTAAVVAALLAGVPGLLAALAAAAVVVLLLRRTVTRFGGVTGDVFGASVELALATLLVVVSAS</sequence>
<keyword evidence="7 19" id="KW-1003">Cell membrane</keyword>
<evidence type="ECO:0000256" key="11">
    <source>
        <dbReference type="ARBA" id="ARBA00022842"/>
    </source>
</evidence>
<keyword evidence="12 19" id="KW-1133">Transmembrane helix</keyword>
<accession>A0ABT8FHM3</accession>
<evidence type="ECO:0000256" key="17">
    <source>
        <dbReference type="ARBA" id="ARBA00048623"/>
    </source>
</evidence>
<feature type="transmembrane region" description="Helical" evidence="19">
    <location>
        <begin position="170"/>
        <end position="188"/>
    </location>
</feature>
<feature type="transmembrane region" description="Helical" evidence="19">
    <location>
        <begin position="59"/>
        <end position="77"/>
    </location>
</feature>
<comment type="function">
    <text evidence="14 19">Joins adenosylcobinamide-GDP and alpha-ribazole to generate adenosylcobalamin (Ado-cobalamin). Also synthesizes adenosylcobalamin 5'-phosphate from adenosylcobinamide-GDP and alpha-ribazole 5'-phosphate.</text>
</comment>
<comment type="caution">
    <text evidence="20">The sequence shown here is derived from an EMBL/GenBank/DDBJ whole genome shotgun (WGS) entry which is preliminary data.</text>
</comment>
<evidence type="ECO:0000256" key="16">
    <source>
        <dbReference type="ARBA" id="ARBA00032853"/>
    </source>
</evidence>
<evidence type="ECO:0000256" key="5">
    <source>
        <dbReference type="ARBA" id="ARBA00013200"/>
    </source>
</evidence>
<dbReference type="InterPro" id="IPR003805">
    <property type="entry name" value="CobS"/>
</dbReference>
<dbReference type="NCBIfam" id="TIGR00317">
    <property type="entry name" value="cobS"/>
    <property type="match status" value="1"/>
</dbReference>
<evidence type="ECO:0000256" key="2">
    <source>
        <dbReference type="ARBA" id="ARBA00004651"/>
    </source>
</evidence>
<comment type="catalytic activity">
    <reaction evidence="17 19">
        <text>alpha-ribazole + adenosylcob(III)inamide-GDP = adenosylcob(III)alamin + GMP + H(+)</text>
        <dbReference type="Rhea" id="RHEA:16049"/>
        <dbReference type="ChEBI" id="CHEBI:10329"/>
        <dbReference type="ChEBI" id="CHEBI:15378"/>
        <dbReference type="ChEBI" id="CHEBI:18408"/>
        <dbReference type="ChEBI" id="CHEBI:58115"/>
        <dbReference type="ChEBI" id="CHEBI:60487"/>
        <dbReference type="EC" id="2.7.8.26"/>
    </reaction>
</comment>
<evidence type="ECO:0000256" key="18">
    <source>
        <dbReference type="ARBA" id="ARBA00049504"/>
    </source>
</evidence>
<evidence type="ECO:0000256" key="7">
    <source>
        <dbReference type="ARBA" id="ARBA00022475"/>
    </source>
</evidence>
<dbReference type="RefSeq" id="WP_300953137.1">
    <property type="nucleotide sequence ID" value="NZ_JAUHJQ010000005.1"/>
</dbReference>
<evidence type="ECO:0000313" key="20">
    <source>
        <dbReference type="EMBL" id="MDN4174039.1"/>
    </source>
</evidence>
<evidence type="ECO:0000256" key="15">
    <source>
        <dbReference type="ARBA" id="ARBA00032605"/>
    </source>
</evidence>
<dbReference type="PANTHER" id="PTHR34148">
    <property type="entry name" value="ADENOSYLCOBINAMIDE-GDP RIBAZOLETRANSFERASE"/>
    <property type="match status" value="1"/>
</dbReference>
<evidence type="ECO:0000256" key="6">
    <source>
        <dbReference type="ARBA" id="ARBA00015850"/>
    </source>
</evidence>
<comment type="subcellular location">
    <subcellularLocation>
        <location evidence="2 19">Cell membrane</location>
        <topology evidence="2 19">Multi-pass membrane protein</topology>
    </subcellularLocation>
</comment>
<name>A0ABT8FHM3_9ACTN</name>
<dbReference type="Pfam" id="PF02654">
    <property type="entry name" value="CobS"/>
    <property type="match status" value="1"/>
</dbReference>
<evidence type="ECO:0000256" key="13">
    <source>
        <dbReference type="ARBA" id="ARBA00023136"/>
    </source>
</evidence>
<feature type="transmembrane region" description="Helical" evidence="19">
    <location>
        <begin position="34"/>
        <end position="53"/>
    </location>
</feature>
<evidence type="ECO:0000256" key="3">
    <source>
        <dbReference type="ARBA" id="ARBA00004663"/>
    </source>
</evidence>
<keyword evidence="13 19" id="KW-0472">Membrane</keyword>
<dbReference type="Proteomes" id="UP001168620">
    <property type="component" value="Unassembled WGS sequence"/>
</dbReference>
<evidence type="ECO:0000256" key="10">
    <source>
        <dbReference type="ARBA" id="ARBA00022692"/>
    </source>
</evidence>
<evidence type="ECO:0000256" key="12">
    <source>
        <dbReference type="ARBA" id="ARBA00022989"/>
    </source>
</evidence>
<proteinExistence type="inferred from homology"/>
<evidence type="ECO:0000256" key="8">
    <source>
        <dbReference type="ARBA" id="ARBA00022573"/>
    </source>
</evidence>
<dbReference type="HAMAP" id="MF_00719">
    <property type="entry name" value="CobS"/>
    <property type="match status" value="1"/>
</dbReference>